<feature type="transmembrane region" description="Helical" evidence="7">
    <location>
        <begin position="104"/>
        <end position="127"/>
    </location>
</feature>
<protein>
    <submittedName>
        <fullName evidence="9">ABC transporter permease</fullName>
    </submittedName>
</protein>
<keyword evidence="10" id="KW-1185">Reference proteome</keyword>
<keyword evidence="4 7" id="KW-0812">Transmembrane</keyword>
<gene>
    <name evidence="9" type="ORF">IT775_19405</name>
</gene>
<dbReference type="PROSITE" id="PS50928">
    <property type="entry name" value="ABC_TM1"/>
    <property type="match status" value="1"/>
</dbReference>
<sequence>MTLHPLVSMILHRLALGLLTLFAISLFIFFAIELLPGDLAEEVLGQSATPETVEAFRRELGLDQPAMLRYFNWLGGVVRGDFGTSLANGRDIAELLAGRFANTLFLAIYAAAIAVPLSITLGLLAALYRGSWFDRAVNILTLTSISFPEYFVAYILLLYFSVTWGLFPSIADFGSDADLSTMLFRTFLPALTLVLVVTAHMMRMTRAAIINLLAQPYIEMARLKGASPVRVILRHALPNALAPIVNVVALNLAYLVTGVVIVEVVFVYPGLGQLMVDSVAKRDIPVVQACCLIFAGIYILLNLGADVLAIATNPRLMHRK</sequence>
<feature type="transmembrane region" description="Helical" evidence="7">
    <location>
        <begin position="240"/>
        <end position="266"/>
    </location>
</feature>
<dbReference type="Pfam" id="PF19300">
    <property type="entry name" value="BPD_transp_1_N"/>
    <property type="match status" value="1"/>
</dbReference>
<dbReference type="InterPro" id="IPR045621">
    <property type="entry name" value="BPD_transp_1_N"/>
</dbReference>
<dbReference type="PANTHER" id="PTHR43163">
    <property type="entry name" value="DIPEPTIDE TRANSPORT SYSTEM PERMEASE PROTEIN DPPB-RELATED"/>
    <property type="match status" value="1"/>
</dbReference>
<dbReference type="PANTHER" id="PTHR43163:SF6">
    <property type="entry name" value="DIPEPTIDE TRANSPORT SYSTEM PERMEASE PROTEIN DPPB-RELATED"/>
    <property type="match status" value="1"/>
</dbReference>
<dbReference type="SUPFAM" id="SSF161098">
    <property type="entry name" value="MetI-like"/>
    <property type="match status" value="1"/>
</dbReference>
<dbReference type="InterPro" id="IPR035906">
    <property type="entry name" value="MetI-like_sf"/>
</dbReference>
<evidence type="ECO:0000313" key="10">
    <source>
        <dbReference type="Proteomes" id="UP001195941"/>
    </source>
</evidence>
<keyword evidence="5 7" id="KW-1133">Transmembrane helix</keyword>
<feature type="transmembrane region" description="Helical" evidence="7">
    <location>
        <begin position="182"/>
        <end position="202"/>
    </location>
</feature>
<organism evidence="9 10">
    <name type="scientific">Thalassovita aquimarina</name>
    <dbReference type="NCBI Taxonomy" id="2785917"/>
    <lineage>
        <taxon>Bacteria</taxon>
        <taxon>Pseudomonadati</taxon>
        <taxon>Pseudomonadota</taxon>
        <taxon>Alphaproteobacteria</taxon>
        <taxon>Rhodobacterales</taxon>
        <taxon>Roseobacteraceae</taxon>
        <taxon>Thalassovita</taxon>
    </lineage>
</organism>
<feature type="transmembrane region" description="Helical" evidence="7">
    <location>
        <begin position="286"/>
        <end position="311"/>
    </location>
</feature>
<name>A0ABS5HWB5_9RHOB</name>
<feature type="transmembrane region" description="Helical" evidence="7">
    <location>
        <begin position="12"/>
        <end position="32"/>
    </location>
</feature>
<keyword evidence="3" id="KW-1003">Cell membrane</keyword>
<evidence type="ECO:0000313" key="9">
    <source>
        <dbReference type="EMBL" id="MBR9653290.1"/>
    </source>
</evidence>
<evidence type="ECO:0000256" key="7">
    <source>
        <dbReference type="RuleBase" id="RU363032"/>
    </source>
</evidence>
<evidence type="ECO:0000259" key="8">
    <source>
        <dbReference type="PROSITE" id="PS50928"/>
    </source>
</evidence>
<dbReference type="EMBL" id="JADMKU010000026">
    <property type="protein sequence ID" value="MBR9653290.1"/>
    <property type="molecule type" value="Genomic_DNA"/>
</dbReference>
<keyword evidence="2 7" id="KW-0813">Transport</keyword>
<proteinExistence type="inferred from homology"/>
<dbReference type="Gene3D" id="1.10.3720.10">
    <property type="entry name" value="MetI-like"/>
    <property type="match status" value="1"/>
</dbReference>
<evidence type="ECO:0000256" key="4">
    <source>
        <dbReference type="ARBA" id="ARBA00022692"/>
    </source>
</evidence>
<comment type="subcellular location">
    <subcellularLocation>
        <location evidence="1 7">Cell membrane</location>
        <topology evidence="1 7">Multi-pass membrane protein</topology>
    </subcellularLocation>
</comment>
<dbReference type="Proteomes" id="UP001195941">
    <property type="component" value="Unassembled WGS sequence"/>
</dbReference>
<dbReference type="CDD" id="cd06261">
    <property type="entry name" value="TM_PBP2"/>
    <property type="match status" value="1"/>
</dbReference>
<evidence type="ECO:0000256" key="6">
    <source>
        <dbReference type="ARBA" id="ARBA00023136"/>
    </source>
</evidence>
<dbReference type="RefSeq" id="WP_212702914.1">
    <property type="nucleotide sequence ID" value="NZ_JADMKU010000026.1"/>
</dbReference>
<evidence type="ECO:0000256" key="1">
    <source>
        <dbReference type="ARBA" id="ARBA00004651"/>
    </source>
</evidence>
<evidence type="ECO:0000256" key="5">
    <source>
        <dbReference type="ARBA" id="ARBA00022989"/>
    </source>
</evidence>
<accession>A0ABS5HWB5</accession>
<comment type="similarity">
    <text evidence="7">Belongs to the binding-protein-dependent transport system permease family.</text>
</comment>
<feature type="domain" description="ABC transmembrane type-1" evidence="8">
    <location>
        <begin position="100"/>
        <end position="305"/>
    </location>
</feature>
<evidence type="ECO:0000256" key="2">
    <source>
        <dbReference type="ARBA" id="ARBA00022448"/>
    </source>
</evidence>
<dbReference type="Pfam" id="PF00528">
    <property type="entry name" value="BPD_transp_1"/>
    <property type="match status" value="1"/>
</dbReference>
<keyword evidence="6 7" id="KW-0472">Membrane</keyword>
<comment type="caution">
    <text evidence="9">The sequence shown here is derived from an EMBL/GenBank/DDBJ whole genome shotgun (WGS) entry which is preliminary data.</text>
</comment>
<dbReference type="InterPro" id="IPR000515">
    <property type="entry name" value="MetI-like"/>
</dbReference>
<reference evidence="9 10" key="1">
    <citation type="journal article" date="2021" name="Arch. Microbiol.">
        <title>Thalassobius aquimarinus sp. nov., isolated from the Sea of Japan seashore.</title>
        <authorList>
            <person name="Kurilenko V.V."/>
            <person name="Romanenko L.A."/>
            <person name="Chernysheva N.Y."/>
            <person name="Velansky P.V."/>
            <person name="Tekutyeva L.A."/>
            <person name="Isaeva M.P."/>
            <person name="Mikhailov V.V."/>
        </authorList>
    </citation>
    <scope>NUCLEOTIDE SEQUENCE [LARGE SCALE GENOMIC DNA]</scope>
    <source>
        <strain evidence="9 10">KMM 8518</strain>
    </source>
</reference>
<evidence type="ECO:0000256" key="3">
    <source>
        <dbReference type="ARBA" id="ARBA00022475"/>
    </source>
</evidence>
<feature type="transmembrane region" description="Helical" evidence="7">
    <location>
        <begin position="139"/>
        <end position="162"/>
    </location>
</feature>